<sequence>MPSLQNLPPELLEVLASYLAQADLAAMAQTYDEGCEKLADCLVLRIDLAQLVRSISLEHEILYADPCADELLPLLPNLQHLSFFAHVMDFFDRGHEEDYNALGLGLWWPGPDDRIPSCVRKAASRIDTWLPALKTCTLEFFDASPLWNLERKAVLFLHPTLDSLVVHHAYYERDLLDPPVEDSHAPVEYWRSPIFDADLGPGSTSLKTLRFFLCEIDPAALINILSFPRDLEHLTLTYPDYASHRVRVDPAPIDAVCIALEQQKHSLISLNVHGLNRYYPKPEFDTFKRLKELDIDLDMLCGAWDEDSSVLTDDHEPSFGLDKFFPPSLERLTVRYRLLRGERRQGVYRFECLEKCLANQNRILVSLQTLVLVEEKYVDRIYGSLQDVGEEMRKQIARIRERLICNGIDMLQETELLEADPYPPRLRDLMGYHGNKTYRESYERRWGPIPEGQP</sequence>
<evidence type="ECO:0000313" key="2">
    <source>
        <dbReference type="Proteomes" id="UP000019373"/>
    </source>
</evidence>
<dbReference type="EMBL" id="KE721204">
    <property type="protein sequence ID" value="ERF71487.1"/>
    <property type="molecule type" value="Genomic_DNA"/>
</dbReference>
<name>U1G2H7_ENDPU</name>
<organism evidence="1 2">
    <name type="scientific">Endocarpon pusillum (strain Z07020 / HMAS-L-300199)</name>
    <name type="common">Lichen-forming fungus</name>
    <dbReference type="NCBI Taxonomy" id="1263415"/>
    <lineage>
        <taxon>Eukaryota</taxon>
        <taxon>Fungi</taxon>
        <taxon>Dikarya</taxon>
        <taxon>Ascomycota</taxon>
        <taxon>Pezizomycotina</taxon>
        <taxon>Eurotiomycetes</taxon>
        <taxon>Chaetothyriomycetidae</taxon>
        <taxon>Verrucariales</taxon>
        <taxon>Verrucariaceae</taxon>
        <taxon>Endocarpon</taxon>
    </lineage>
</organism>
<dbReference type="OrthoDB" id="10415056at2759"/>
<dbReference type="GeneID" id="19235537"/>
<dbReference type="Proteomes" id="UP000019373">
    <property type="component" value="Unassembled WGS sequence"/>
</dbReference>
<proteinExistence type="predicted"/>
<reference evidence="2" key="1">
    <citation type="journal article" date="2014" name="BMC Genomics">
        <title>Genome characteristics reveal the impact of lichenization on lichen-forming fungus Endocarpon pusillum Hedwig (Verrucariales, Ascomycota).</title>
        <authorList>
            <person name="Wang Y.-Y."/>
            <person name="Liu B."/>
            <person name="Zhang X.-Y."/>
            <person name="Zhou Q.-M."/>
            <person name="Zhang T."/>
            <person name="Li H."/>
            <person name="Yu Y.-F."/>
            <person name="Zhang X.-L."/>
            <person name="Hao X.-Y."/>
            <person name="Wang M."/>
            <person name="Wang L."/>
            <person name="Wei J.-C."/>
        </authorList>
    </citation>
    <scope>NUCLEOTIDE SEQUENCE [LARGE SCALE GENOMIC DNA]</scope>
    <source>
        <strain evidence="2">Z07020 / HMAS-L-300199</strain>
    </source>
</reference>
<dbReference type="RefSeq" id="XP_007802696.1">
    <property type="nucleotide sequence ID" value="XM_007804505.1"/>
</dbReference>
<dbReference type="HOGENOM" id="CLU_602735_0_0_1"/>
<dbReference type="AlphaFoldDB" id="U1G2H7"/>
<evidence type="ECO:0008006" key="3">
    <source>
        <dbReference type="Google" id="ProtNLM"/>
    </source>
</evidence>
<gene>
    <name evidence="1" type="ORF">EPUS_00476</name>
</gene>
<accession>U1G2H7</accession>
<protein>
    <recommendedName>
        <fullName evidence="3">F-box domain-containing protein</fullName>
    </recommendedName>
</protein>
<keyword evidence="2" id="KW-1185">Reference proteome</keyword>
<evidence type="ECO:0000313" key="1">
    <source>
        <dbReference type="EMBL" id="ERF71487.1"/>
    </source>
</evidence>